<sequence length="725" mass="78640">MAAHTATPSKLAQNQSELVTYCRVCEAMCGLLATVEDGRILRVRGDPDHVYSKGHFCKKATGAVDVMYDVDRITTPLKRVGGPGEFVPVSWEDALEDITTRLADIRRSHGEDAFATFLGQPPTNGFATAIWFSAFKNVLNTKWNYAVNAEDAASLIRASEILYGSAKLLPRPDLWRTDFAIIIGANPMVSHGSVCTEPLMRGALQDIVLRGGRVVVIDPRRTETAQLFEHVALNAGTDAWFLLALLNELITAGHVDRAFIDANTEGFETLAELARPFTAERAAAECGIDADTIRNVAEGFGTAKSALIYGRTGTCTQRFGTLNNILQSLICIVTGNIDRPGGIVFPWAPFSASILTPGEESPSRVDGLPQVGGTLPSSAMINDITVPGAGQVRALMTLGGNPAHSSGASGPRMIEALGALDLHFSLDIYMNETNRHAHYILPTTTMFEREDIPFKYIAFMLRPSLFATDPIVAPPDGVREEWWIMNEICRRMGLGGSYDAPWMRRMAAMGMPIKPRWLLDSKLRMSAFGDRYGLRANGISFGKLVKDHPQGKTLRDDIPTGQLPQMLGGRKIALAPADLIEELEALTAYRPDPRFPFNLTGMREMLSMNTWLHNSATCMTAKRAHALHISSVDAEALGIADGEGVRITSEAGSLTTRIKISDRMKPGNVALPHGWGHRGGWQRANDAGGVNSNILSSGAEGPTERLAGMSILNGIRVDIEPAPAE</sequence>
<dbReference type="GO" id="GO:0051536">
    <property type="term" value="F:iron-sulfur cluster binding"/>
    <property type="evidence" value="ECO:0007669"/>
    <property type="project" value="UniProtKB-KW"/>
</dbReference>
<dbReference type="Proteomes" id="UP000552700">
    <property type="component" value="Unassembled WGS sequence"/>
</dbReference>
<dbReference type="EC" id="1.17.1.9" evidence="6"/>
<dbReference type="PANTHER" id="PTHR43742">
    <property type="entry name" value="TRIMETHYLAMINE-N-OXIDE REDUCTASE"/>
    <property type="match status" value="1"/>
</dbReference>
<dbReference type="PROSITE" id="PS51669">
    <property type="entry name" value="4FE4S_MOW_BIS_MGD"/>
    <property type="match status" value="1"/>
</dbReference>
<organism evidence="6 7">
    <name type="scientific">Sphingobium subterraneum</name>
    <dbReference type="NCBI Taxonomy" id="627688"/>
    <lineage>
        <taxon>Bacteria</taxon>
        <taxon>Pseudomonadati</taxon>
        <taxon>Pseudomonadota</taxon>
        <taxon>Alphaproteobacteria</taxon>
        <taxon>Sphingomonadales</taxon>
        <taxon>Sphingomonadaceae</taxon>
        <taxon>Sphingobium</taxon>
    </lineage>
</organism>
<keyword evidence="4" id="KW-0411">Iron-sulfur</keyword>
<dbReference type="Gene3D" id="2.20.25.90">
    <property type="entry name" value="ADC-like domains"/>
    <property type="match status" value="1"/>
</dbReference>
<dbReference type="InterPro" id="IPR006963">
    <property type="entry name" value="Mopterin_OxRdtase_4Fe-4S_dom"/>
</dbReference>
<dbReference type="Gene3D" id="2.40.40.20">
    <property type="match status" value="1"/>
</dbReference>
<comment type="caution">
    <text evidence="6">The sequence shown here is derived from an EMBL/GenBank/DDBJ whole genome shotgun (WGS) entry which is preliminary data.</text>
</comment>
<dbReference type="Pfam" id="PF01568">
    <property type="entry name" value="Molydop_binding"/>
    <property type="match status" value="1"/>
</dbReference>
<comment type="similarity">
    <text evidence="1">Belongs to the prokaryotic molybdopterin-containing oxidoreductase family.</text>
</comment>
<evidence type="ECO:0000256" key="2">
    <source>
        <dbReference type="ARBA" id="ARBA00022723"/>
    </source>
</evidence>
<evidence type="ECO:0000256" key="4">
    <source>
        <dbReference type="ARBA" id="ARBA00023014"/>
    </source>
</evidence>
<protein>
    <submittedName>
        <fullName evidence="6">Formate dehydrogenase</fullName>
        <ecNumber evidence="6">1.17.1.9</ecNumber>
    </submittedName>
</protein>
<dbReference type="SMART" id="SM00926">
    <property type="entry name" value="Molybdop_Fe4S4"/>
    <property type="match status" value="1"/>
</dbReference>
<dbReference type="SUPFAM" id="SSF50692">
    <property type="entry name" value="ADC-like"/>
    <property type="match status" value="1"/>
</dbReference>
<dbReference type="Pfam" id="PF04879">
    <property type="entry name" value="Molybdop_Fe4S4"/>
    <property type="match status" value="1"/>
</dbReference>
<dbReference type="EMBL" id="JACIJP010000005">
    <property type="protein sequence ID" value="MBB6125045.1"/>
    <property type="molecule type" value="Genomic_DNA"/>
</dbReference>
<accession>A0A841J957</accession>
<evidence type="ECO:0000313" key="6">
    <source>
        <dbReference type="EMBL" id="MBB6125045.1"/>
    </source>
</evidence>
<evidence type="ECO:0000313" key="7">
    <source>
        <dbReference type="Proteomes" id="UP000552700"/>
    </source>
</evidence>
<feature type="domain" description="4Fe-4S Mo/W bis-MGD-type" evidence="5">
    <location>
        <begin position="15"/>
        <end position="71"/>
    </location>
</feature>
<dbReference type="InterPro" id="IPR006657">
    <property type="entry name" value="MoPterin_dinucl-bd_dom"/>
</dbReference>
<proteinExistence type="inferred from homology"/>
<dbReference type="GO" id="GO:0043546">
    <property type="term" value="F:molybdopterin cofactor binding"/>
    <property type="evidence" value="ECO:0007669"/>
    <property type="project" value="InterPro"/>
</dbReference>
<gene>
    <name evidence="6" type="ORF">FHS92_002802</name>
</gene>
<keyword evidence="3" id="KW-0408">Iron</keyword>
<keyword evidence="2" id="KW-0479">Metal-binding</keyword>
<keyword evidence="6" id="KW-0560">Oxidoreductase</keyword>
<dbReference type="InterPro" id="IPR006656">
    <property type="entry name" value="Mopterin_OxRdtase"/>
</dbReference>
<dbReference type="AlphaFoldDB" id="A0A841J957"/>
<keyword evidence="7" id="KW-1185">Reference proteome</keyword>
<dbReference type="InterPro" id="IPR009010">
    <property type="entry name" value="Asp_de-COase-like_dom_sf"/>
</dbReference>
<dbReference type="GO" id="GO:0008863">
    <property type="term" value="F:formate dehydrogenase (NAD+) activity"/>
    <property type="evidence" value="ECO:0007669"/>
    <property type="project" value="UniProtKB-EC"/>
</dbReference>
<evidence type="ECO:0000256" key="1">
    <source>
        <dbReference type="ARBA" id="ARBA00010312"/>
    </source>
</evidence>
<dbReference type="Gene3D" id="3.40.50.740">
    <property type="match status" value="1"/>
</dbReference>
<reference evidence="6 7" key="1">
    <citation type="submission" date="2020-08" db="EMBL/GenBank/DDBJ databases">
        <title>Genomic Encyclopedia of Type Strains, Phase IV (KMG-IV): sequencing the most valuable type-strain genomes for metagenomic binning, comparative biology and taxonomic classification.</title>
        <authorList>
            <person name="Goeker M."/>
        </authorList>
    </citation>
    <scope>NUCLEOTIDE SEQUENCE [LARGE SCALE GENOMIC DNA]</scope>
    <source>
        <strain evidence="6 7">DSM 102255</strain>
    </source>
</reference>
<evidence type="ECO:0000259" key="5">
    <source>
        <dbReference type="PROSITE" id="PS51669"/>
    </source>
</evidence>
<name>A0A841J957_9SPHN</name>
<dbReference type="SUPFAM" id="SSF53706">
    <property type="entry name" value="Formate dehydrogenase/DMSO reductase, domains 1-3"/>
    <property type="match status" value="1"/>
</dbReference>
<dbReference type="Pfam" id="PF00384">
    <property type="entry name" value="Molybdopterin"/>
    <property type="match status" value="1"/>
</dbReference>
<dbReference type="InterPro" id="IPR050612">
    <property type="entry name" value="Prok_Mopterin_Oxidored"/>
</dbReference>
<dbReference type="GO" id="GO:0046872">
    <property type="term" value="F:metal ion binding"/>
    <property type="evidence" value="ECO:0007669"/>
    <property type="project" value="UniProtKB-KW"/>
</dbReference>
<dbReference type="RefSeq" id="WP_184081356.1">
    <property type="nucleotide sequence ID" value="NZ_JACIJP010000005.1"/>
</dbReference>
<dbReference type="PANTHER" id="PTHR43742:SF2">
    <property type="entry name" value="ASSIMILATORY NITRATE REDUCTASE CATALYTIC SUBUNIT"/>
    <property type="match status" value="1"/>
</dbReference>
<dbReference type="Gene3D" id="3.40.228.10">
    <property type="entry name" value="Dimethylsulfoxide Reductase, domain 2"/>
    <property type="match status" value="1"/>
</dbReference>
<evidence type="ECO:0000256" key="3">
    <source>
        <dbReference type="ARBA" id="ARBA00023004"/>
    </source>
</evidence>